<evidence type="ECO:0000313" key="7">
    <source>
        <dbReference type="EMBL" id="RZS43226.1"/>
    </source>
</evidence>
<keyword evidence="1 5" id="KW-0436">Ligase</keyword>
<evidence type="ECO:0000256" key="4">
    <source>
        <dbReference type="ARBA" id="ARBA00048819"/>
    </source>
</evidence>
<evidence type="ECO:0000256" key="2">
    <source>
        <dbReference type="ARBA" id="ARBA00022741"/>
    </source>
</evidence>
<dbReference type="InterPro" id="IPR035434">
    <property type="entry name" value="GCL_bact_plant"/>
</dbReference>
<comment type="caution">
    <text evidence="7">The sequence shown here is derived from an EMBL/GenBank/DDBJ whole genome shotgun (WGS) entry which is preliminary data.</text>
</comment>
<evidence type="ECO:0000256" key="1">
    <source>
        <dbReference type="ARBA" id="ARBA00022598"/>
    </source>
</evidence>
<dbReference type="Pfam" id="PF04107">
    <property type="entry name" value="GCS2"/>
    <property type="match status" value="1"/>
</dbReference>
<dbReference type="AlphaFoldDB" id="A0A4Q7L2B0"/>
<evidence type="ECO:0000256" key="6">
    <source>
        <dbReference type="PIRNR" id="PIRNR017901"/>
    </source>
</evidence>
<comment type="catalytic activity">
    <reaction evidence="4 5 6">
        <text>L-cysteine + L-glutamate + ATP = gamma-L-glutamyl-L-cysteine + ADP + phosphate + H(+)</text>
        <dbReference type="Rhea" id="RHEA:13285"/>
        <dbReference type="ChEBI" id="CHEBI:15378"/>
        <dbReference type="ChEBI" id="CHEBI:29985"/>
        <dbReference type="ChEBI" id="CHEBI:30616"/>
        <dbReference type="ChEBI" id="CHEBI:35235"/>
        <dbReference type="ChEBI" id="CHEBI:43474"/>
        <dbReference type="ChEBI" id="CHEBI:58173"/>
        <dbReference type="ChEBI" id="CHEBI:456216"/>
        <dbReference type="EC" id="6.3.2.2"/>
    </reaction>
</comment>
<dbReference type="OrthoDB" id="9780152at2"/>
<dbReference type="NCBIfam" id="TIGR03444">
    <property type="entry name" value="EgtA_Cys_ligase"/>
    <property type="match status" value="1"/>
</dbReference>
<organism evidence="7 8">
    <name type="scientific">Herbihabitans rhizosphaerae</name>
    <dbReference type="NCBI Taxonomy" id="1872711"/>
    <lineage>
        <taxon>Bacteria</taxon>
        <taxon>Bacillati</taxon>
        <taxon>Actinomycetota</taxon>
        <taxon>Actinomycetes</taxon>
        <taxon>Pseudonocardiales</taxon>
        <taxon>Pseudonocardiaceae</taxon>
        <taxon>Herbihabitans</taxon>
    </lineage>
</organism>
<dbReference type="GO" id="GO:0052699">
    <property type="term" value="P:ergothioneine biosynthetic process"/>
    <property type="evidence" value="ECO:0007669"/>
    <property type="project" value="UniProtKB-UniRule"/>
</dbReference>
<accession>A0A4Q7L2B0</accession>
<keyword evidence="8" id="KW-1185">Reference proteome</keyword>
<dbReference type="HAMAP" id="MF_02034">
    <property type="entry name" value="EgtA"/>
    <property type="match status" value="1"/>
</dbReference>
<keyword evidence="2 5" id="KW-0547">Nucleotide-binding</keyword>
<dbReference type="PIRSF" id="PIRSF017901">
    <property type="entry name" value="GCL"/>
    <property type="match status" value="1"/>
</dbReference>
<dbReference type="SUPFAM" id="SSF55931">
    <property type="entry name" value="Glutamine synthetase/guanido kinase"/>
    <property type="match status" value="1"/>
</dbReference>
<dbReference type="UniPathway" id="UPA01014"/>
<evidence type="ECO:0000313" key="8">
    <source>
        <dbReference type="Proteomes" id="UP000294257"/>
    </source>
</evidence>
<comment type="function">
    <text evidence="5">Catalyzes the synthesis of gamma-glutamylcysteine (gamma-GC). This compound is used as substrate for the biosynthesis of the low-molecular thiol compound ergothioneine.</text>
</comment>
<gene>
    <name evidence="5" type="primary">egtA</name>
    <name evidence="7" type="ORF">EV193_102205</name>
</gene>
<protein>
    <recommendedName>
        <fullName evidence="5">Glutamate--cysteine ligase EgtA</fullName>
        <ecNumber evidence="5">6.3.2.2</ecNumber>
    </recommendedName>
    <alternativeName>
        <fullName evidence="5">Gamma-glutamylcysteine synthase</fullName>
        <shortName evidence="5">GCS</shortName>
        <shortName evidence="5">Gamma-ECS</shortName>
    </alternativeName>
</protein>
<comment type="pathway">
    <text evidence="5">Amino-acid biosynthesis; ergothioneine biosynthesis.</text>
</comment>
<evidence type="ECO:0000256" key="5">
    <source>
        <dbReference type="HAMAP-Rule" id="MF_02034"/>
    </source>
</evidence>
<reference evidence="7 8" key="1">
    <citation type="submission" date="2019-02" db="EMBL/GenBank/DDBJ databases">
        <title>Genomic Encyclopedia of Type Strains, Phase IV (KMG-IV): sequencing the most valuable type-strain genomes for metagenomic binning, comparative biology and taxonomic classification.</title>
        <authorList>
            <person name="Goeker M."/>
        </authorList>
    </citation>
    <scope>NUCLEOTIDE SEQUENCE [LARGE SCALE GENOMIC DNA]</scope>
    <source>
        <strain evidence="7 8">DSM 101727</strain>
    </source>
</reference>
<dbReference type="GO" id="GO:0005524">
    <property type="term" value="F:ATP binding"/>
    <property type="evidence" value="ECO:0007669"/>
    <property type="project" value="UniProtKB-UniRule"/>
</dbReference>
<proteinExistence type="inferred from homology"/>
<dbReference type="EC" id="6.3.2.2" evidence="5"/>
<dbReference type="InterPro" id="IPR014746">
    <property type="entry name" value="Gln_synth/guanido_kin_cat_dom"/>
</dbReference>
<dbReference type="PANTHER" id="PTHR34378">
    <property type="entry name" value="GLUTAMATE--CYSTEINE LIGASE, CHLOROPLASTIC"/>
    <property type="match status" value="1"/>
</dbReference>
<dbReference type="GO" id="GO:0004357">
    <property type="term" value="F:glutamate-cysteine ligase activity"/>
    <property type="evidence" value="ECO:0007669"/>
    <property type="project" value="UniProtKB-UniRule"/>
</dbReference>
<dbReference type="InterPro" id="IPR017809">
    <property type="entry name" value="EgtA_Actinobacteria"/>
</dbReference>
<keyword evidence="3 5" id="KW-0067">ATP-binding</keyword>
<dbReference type="GO" id="GO:0006750">
    <property type="term" value="P:glutathione biosynthetic process"/>
    <property type="evidence" value="ECO:0007669"/>
    <property type="project" value="UniProtKB-UniRule"/>
</dbReference>
<dbReference type="EMBL" id="SGWQ01000002">
    <property type="protein sequence ID" value="RZS43226.1"/>
    <property type="molecule type" value="Genomic_DNA"/>
</dbReference>
<sequence length="415" mass="43804">MTRSGTSETSLPNPSIVEPARRWIRERHDAEAYVASVCFKHGPPKLTGVELEWTVHHTDDPRRPLDADRLAAALGSHAPRTLRPDSPAVPLPGGSPISLEPGGQVEISALPQPTLTELFDVVGADIAHLSNLLADAGLALGSSGTDPHRPPQRVLDTPRYAAMEKAFEPMGDAGITMMCSTAGLQVCVDAGERDQVADRWAAVHALGPVLVALFANSTGLRGTSSDWSSERMRTVLATDPSRTRPGAVTADPAAAWAAHVLDTPLLCLRRDDGCWEAPAGVTFADWTAGALPNPPSVADLDYHLTTLFPPVRPQGYLEVRYIDAQPGPAWMAPVALVAALLSTPSTVDRTLDACAPAVDRWIEAARDGLADPPVAEAARKVVEIGVAELPNTGVSPSLATSLADDVHLRLDGGTP</sequence>
<name>A0A4Q7L2B0_9PSEU</name>
<dbReference type="Proteomes" id="UP000294257">
    <property type="component" value="Unassembled WGS sequence"/>
</dbReference>
<dbReference type="RefSeq" id="WP_130343103.1">
    <property type="nucleotide sequence ID" value="NZ_SGWQ01000002.1"/>
</dbReference>
<evidence type="ECO:0000256" key="3">
    <source>
        <dbReference type="ARBA" id="ARBA00022840"/>
    </source>
</evidence>
<dbReference type="InterPro" id="IPR006336">
    <property type="entry name" value="GCS2"/>
</dbReference>
<comment type="similarity">
    <text evidence="5 6">Belongs to the glutamate--cysteine ligase type 2 family. EgtA subfamily.</text>
</comment>
<dbReference type="PANTHER" id="PTHR34378:SF1">
    <property type="entry name" value="GLUTAMATE--CYSTEINE LIGASE, CHLOROPLASTIC"/>
    <property type="match status" value="1"/>
</dbReference>
<dbReference type="Gene3D" id="3.30.590.20">
    <property type="match status" value="1"/>
</dbReference>